<evidence type="ECO:0000256" key="4">
    <source>
        <dbReference type="ARBA" id="ARBA00022490"/>
    </source>
</evidence>
<dbReference type="CDD" id="cd05796">
    <property type="entry name" value="Ribosomal_P0_like"/>
    <property type="match status" value="1"/>
</dbReference>
<dbReference type="InterPro" id="IPR001790">
    <property type="entry name" value="Ribosomal_uL10"/>
</dbReference>
<dbReference type="EMBL" id="KQ459597">
    <property type="protein sequence ID" value="KPI94761.1"/>
    <property type="molecule type" value="Genomic_DNA"/>
</dbReference>
<dbReference type="KEGG" id="pxu:106123972"/>
<dbReference type="GeneID" id="106123972"/>
<evidence type="ECO:0000313" key="9">
    <source>
        <dbReference type="EMBL" id="KPI94761.1"/>
    </source>
</evidence>
<evidence type="ECO:0000256" key="1">
    <source>
        <dbReference type="ARBA" id="ARBA00004046"/>
    </source>
</evidence>
<dbReference type="Gene3D" id="3.90.105.20">
    <property type="match status" value="1"/>
</dbReference>
<reference evidence="9 10" key="1">
    <citation type="journal article" date="2015" name="Nat. Commun.">
        <title>Outbred genome sequencing and CRISPR/Cas9 gene editing in butterflies.</title>
        <authorList>
            <person name="Li X."/>
            <person name="Fan D."/>
            <person name="Zhang W."/>
            <person name="Liu G."/>
            <person name="Zhang L."/>
            <person name="Zhao L."/>
            <person name="Fang X."/>
            <person name="Chen L."/>
            <person name="Dong Y."/>
            <person name="Chen Y."/>
            <person name="Ding Y."/>
            <person name="Zhao R."/>
            <person name="Feng M."/>
            <person name="Zhu Y."/>
            <person name="Feng Y."/>
            <person name="Jiang X."/>
            <person name="Zhu D."/>
            <person name="Xiang H."/>
            <person name="Feng X."/>
            <person name="Li S."/>
            <person name="Wang J."/>
            <person name="Zhang G."/>
            <person name="Kronforst M.R."/>
            <person name="Wang W."/>
        </authorList>
    </citation>
    <scope>NUCLEOTIDE SEQUENCE [LARGE SCALE GENOMIC DNA]</scope>
    <source>
        <strain evidence="9">Ya'a_city_454_Px</strain>
        <tissue evidence="9">Whole body</tissue>
    </source>
</reference>
<dbReference type="GO" id="GO:0003723">
    <property type="term" value="F:RNA binding"/>
    <property type="evidence" value="ECO:0007669"/>
    <property type="project" value="TreeGrafter"/>
</dbReference>
<feature type="compositionally biased region" description="Acidic residues" evidence="7">
    <location>
        <begin position="232"/>
        <end position="248"/>
    </location>
</feature>
<sequence length="248" mass="28533">MPKSKRDKKVSLTKTNKKGLVLKQKIIEEIRNSLSKYEHIFLFTVDNMRNTKLKDLRSEWKDSRFFFGKNKVMAVALGRTKSDEIEDQLNLLSKKLKGQCGLLMTNRNVGDVLQWFKTYRAAEYARAGFIATQDVILPQGPLEDFSHTIEPHLRRLGLPTSLERGVITLVKEYQVCKKGVALTPEQASILKLLGNQMAKFKLEIKCHWTKGKGFHKDVDILSDQESDKESDNENDNVLEDEEMEEDET</sequence>
<comment type="subcellular location">
    <subcellularLocation>
        <location evidence="6">Cytoplasm</location>
    </subcellularLocation>
    <subcellularLocation>
        <location evidence="6">Nucleus</location>
        <location evidence="6">Nucleolus</location>
    </subcellularLocation>
</comment>
<dbReference type="Pfam" id="PF00466">
    <property type="entry name" value="Ribosomal_L10"/>
    <property type="match status" value="1"/>
</dbReference>
<keyword evidence="4 6" id="KW-0963">Cytoplasm</keyword>
<comment type="similarity">
    <text evidence="2 6">Belongs to the universal ribosomal protein uL10 family.</text>
</comment>
<feature type="compositionally biased region" description="Basic and acidic residues" evidence="7">
    <location>
        <begin position="220"/>
        <end position="231"/>
    </location>
</feature>
<organism evidence="9 10">
    <name type="scientific">Papilio xuthus</name>
    <name type="common">Asian swallowtail butterfly</name>
    <dbReference type="NCBI Taxonomy" id="66420"/>
    <lineage>
        <taxon>Eukaryota</taxon>
        <taxon>Metazoa</taxon>
        <taxon>Ecdysozoa</taxon>
        <taxon>Arthropoda</taxon>
        <taxon>Hexapoda</taxon>
        <taxon>Insecta</taxon>
        <taxon>Pterygota</taxon>
        <taxon>Neoptera</taxon>
        <taxon>Endopterygota</taxon>
        <taxon>Lepidoptera</taxon>
        <taxon>Glossata</taxon>
        <taxon>Ditrysia</taxon>
        <taxon>Papilionoidea</taxon>
        <taxon>Papilionidae</taxon>
        <taxon>Papilioninae</taxon>
        <taxon>Papilio</taxon>
    </lineage>
</organism>
<dbReference type="Pfam" id="PF17777">
    <property type="entry name" value="RL10P_insert"/>
    <property type="match status" value="1"/>
</dbReference>
<evidence type="ECO:0000256" key="2">
    <source>
        <dbReference type="ARBA" id="ARBA00008889"/>
    </source>
</evidence>
<evidence type="ECO:0000313" key="10">
    <source>
        <dbReference type="Proteomes" id="UP000053268"/>
    </source>
</evidence>
<accession>A0A194PMV4</accession>
<dbReference type="GO" id="GO:0000956">
    <property type="term" value="P:nuclear-transcribed mRNA catabolic process"/>
    <property type="evidence" value="ECO:0007669"/>
    <property type="project" value="TreeGrafter"/>
</dbReference>
<evidence type="ECO:0000256" key="5">
    <source>
        <dbReference type="ARBA" id="ARBA00023242"/>
    </source>
</evidence>
<dbReference type="SUPFAM" id="SSF160369">
    <property type="entry name" value="Ribosomal protein L10-like"/>
    <property type="match status" value="1"/>
</dbReference>
<gene>
    <name evidence="11" type="primary">LOC106123972</name>
    <name evidence="9" type="ORF">RR46_11765</name>
</gene>
<comment type="subunit">
    <text evidence="3 6">Associates with the pre-60S ribosomal particle.</text>
</comment>
<dbReference type="InterPro" id="IPR040637">
    <property type="entry name" value="Ribosomal_uL10-like_insert"/>
</dbReference>
<dbReference type="GO" id="GO:0030687">
    <property type="term" value="C:preribosome, large subunit precursor"/>
    <property type="evidence" value="ECO:0007669"/>
    <property type="project" value="TreeGrafter"/>
</dbReference>
<dbReference type="GO" id="GO:0005730">
    <property type="term" value="C:nucleolus"/>
    <property type="evidence" value="ECO:0007669"/>
    <property type="project" value="UniProtKB-SubCell"/>
</dbReference>
<evidence type="ECO:0000256" key="7">
    <source>
        <dbReference type="SAM" id="MobiDB-lite"/>
    </source>
</evidence>
<dbReference type="AlphaFoldDB" id="A0A194PMV4"/>
<dbReference type="GO" id="GO:0000027">
    <property type="term" value="P:ribosomal large subunit assembly"/>
    <property type="evidence" value="ECO:0007669"/>
    <property type="project" value="InterPro"/>
</dbReference>
<dbReference type="FunFam" id="3.30.70.1730:FF:000005">
    <property type="entry name" value="Ribosome assembly factor mrt4"/>
    <property type="match status" value="1"/>
</dbReference>
<evidence type="ECO:0000313" key="11">
    <source>
        <dbReference type="RefSeq" id="XP_013175848.1"/>
    </source>
</evidence>
<keyword evidence="10" id="KW-1185">Reference proteome</keyword>
<evidence type="ECO:0000256" key="6">
    <source>
        <dbReference type="RuleBase" id="RU364039"/>
    </source>
</evidence>
<dbReference type="Proteomes" id="UP000694872">
    <property type="component" value="Unplaced"/>
</dbReference>
<dbReference type="STRING" id="66420.A0A194PMV4"/>
<dbReference type="GO" id="GO:0006364">
    <property type="term" value="P:rRNA processing"/>
    <property type="evidence" value="ECO:0007669"/>
    <property type="project" value="TreeGrafter"/>
</dbReference>
<dbReference type="InterPro" id="IPR043141">
    <property type="entry name" value="Ribosomal_uL10-like_sf"/>
</dbReference>
<dbReference type="InterPro" id="IPR043164">
    <property type="entry name" value="Ribosomal_uL10-like_insert_sf"/>
</dbReference>
<proteinExistence type="inferred from homology"/>
<feature type="region of interest" description="Disordered" evidence="7">
    <location>
        <begin position="220"/>
        <end position="248"/>
    </location>
</feature>
<dbReference type="OrthoDB" id="10262308at2759"/>
<dbReference type="Proteomes" id="UP000053268">
    <property type="component" value="Unassembled WGS sequence"/>
</dbReference>
<dbReference type="PANTHER" id="PTHR45841:SF1">
    <property type="entry name" value="MRNA TURNOVER PROTEIN 4 HOMOLOG"/>
    <property type="match status" value="1"/>
</dbReference>
<feature type="domain" description="Large ribosomal subunit protein uL10-like insertion" evidence="8">
    <location>
        <begin position="125"/>
        <end position="194"/>
    </location>
</feature>
<dbReference type="InterPro" id="IPR033867">
    <property type="entry name" value="Mrt4"/>
</dbReference>
<dbReference type="FunFam" id="3.90.105.20:FF:000003">
    <property type="entry name" value="Ribosome assembly factor mrt4"/>
    <property type="match status" value="1"/>
</dbReference>
<dbReference type="RefSeq" id="XP_013175848.1">
    <property type="nucleotide sequence ID" value="XM_013320394.1"/>
</dbReference>
<dbReference type="GO" id="GO:0005737">
    <property type="term" value="C:cytoplasm"/>
    <property type="evidence" value="ECO:0007669"/>
    <property type="project" value="UniProtKB-SubCell"/>
</dbReference>
<comment type="function">
    <text evidence="1 6">Component of the ribosome assembly machinery. Nuclear paralog of the ribosomal protein P0, it binds pre-60S subunits at an early stage of assembly in the nucleolus, and is replaced by P0 in cytoplasmic pre-60S subunits and mature 80S ribosomes.</text>
</comment>
<dbReference type="InterPro" id="IPR051742">
    <property type="entry name" value="Ribosome_Assembly_uL10"/>
</dbReference>
<dbReference type="PANTHER" id="PTHR45841">
    <property type="entry name" value="MRNA TURNOVER PROTEIN 4 MRTO4"/>
    <property type="match status" value="1"/>
</dbReference>
<keyword evidence="5 6" id="KW-0539">Nucleus</keyword>
<dbReference type="CTD" id="36058"/>
<name>A0A194PMV4_PAPXU</name>
<reference evidence="11" key="2">
    <citation type="submission" date="2025-04" db="UniProtKB">
        <authorList>
            <consortium name="RefSeq"/>
        </authorList>
    </citation>
    <scope>IDENTIFICATION</scope>
</reference>
<protein>
    <recommendedName>
        <fullName evidence="6">Ribosome assembly factor mrt4</fullName>
    </recommendedName>
</protein>
<evidence type="ECO:0000256" key="3">
    <source>
        <dbReference type="ARBA" id="ARBA00011117"/>
    </source>
</evidence>
<keyword evidence="6" id="KW-0690">Ribosome biogenesis</keyword>
<dbReference type="Gene3D" id="3.30.70.1730">
    <property type="match status" value="1"/>
</dbReference>
<evidence type="ECO:0000259" key="8">
    <source>
        <dbReference type="Pfam" id="PF17777"/>
    </source>
</evidence>